<sequence length="418" mass="46307">MFKALRSRNFKLFFYGQSISVIGTWLQKTAVSWMVYSITGSVFLLGLATFLSMIPSLFLAPIAGSIIGRYNRHKSMMILQSLAMLQAGALALLIYLKIYNINFILLLSLIQGIINAFDMTCRQTMMIDIVDDKADLPNAVALNSTLTNFARIAGPALAGIILHQYGEDVCFIGNFLSYIPVLISLSLMRIKPYEPVTQKLNMLRDFHEGFDYVKKEHDMGKMLLMLACSSLFVISFNTLMPVFAKDIFSGNAQTFSWFESAAGIGCIVSAIFLANLKSTEKITTILLGATVLMGISIIVLAFSKSLLLALFCMMLSGIGMMGQTSSVNIYIQSTSLSHMRSRSISFYMMAYQGMIPVGSLLAGYVSHFWGTRTTVAVQGVICLVSVAVYLYYQRQENQAKEIPFYKEGANCSVPHKSH</sequence>
<feature type="transmembrane region" description="Helical" evidence="7">
    <location>
        <begin position="255"/>
        <end position="276"/>
    </location>
</feature>
<dbReference type="InterPro" id="IPR036259">
    <property type="entry name" value="MFS_trans_sf"/>
</dbReference>
<evidence type="ECO:0000313" key="9">
    <source>
        <dbReference type="EMBL" id="MBK0369327.1"/>
    </source>
</evidence>
<evidence type="ECO:0000256" key="6">
    <source>
        <dbReference type="ARBA" id="ARBA00023136"/>
    </source>
</evidence>
<dbReference type="CDD" id="cd06173">
    <property type="entry name" value="MFS_MefA_like"/>
    <property type="match status" value="1"/>
</dbReference>
<gene>
    <name evidence="9" type="ORF">I5M07_05695</name>
</gene>
<dbReference type="PANTHER" id="PTHR23513">
    <property type="entry name" value="INTEGRAL MEMBRANE EFFLUX PROTEIN-RELATED"/>
    <property type="match status" value="1"/>
</dbReference>
<dbReference type="EMBL" id="JAEHFV010000002">
    <property type="protein sequence ID" value="MBK0369327.1"/>
    <property type="molecule type" value="Genomic_DNA"/>
</dbReference>
<feature type="transmembrane region" description="Helical" evidence="7">
    <location>
        <begin position="42"/>
        <end position="64"/>
    </location>
</feature>
<dbReference type="Gene3D" id="1.20.1250.20">
    <property type="entry name" value="MFS general substrate transporter like domains"/>
    <property type="match status" value="2"/>
</dbReference>
<feature type="transmembrane region" description="Helical" evidence="7">
    <location>
        <begin position="375"/>
        <end position="392"/>
    </location>
</feature>
<feature type="domain" description="Major facilitator superfamily (MFS) profile" evidence="8">
    <location>
        <begin position="197"/>
        <end position="418"/>
    </location>
</feature>
<dbReference type="InterPro" id="IPR020846">
    <property type="entry name" value="MFS_dom"/>
</dbReference>
<dbReference type="GO" id="GO:0022857">
    <property type="term" value="F:transmembrane transporter activity"/>
    <property type="evidence" value="ECO:0007669"/>
    <property type="project" value="InterPro"/>
</dbReference>
<dbReference type="RefSeq" id="WP_200105258.1">
    <property type="nucleotide sequence ID" value="NZ_JAEHFV010000002.1"/>
</dbReference>
<evidence type="ECO:0000313" key="10">
    <source>
        <dbReference type="Proteomes" id="UP000609172"/>
    </source>
</evidence>
<proteinExistence type="predicted"/>
<feature type="transmembrane region" description="Helical" evidence="7">
    <location>
        <begin position="308"/>
        <end position="331"/>
    </location>
</feature>
<evidence type="ECO:0000256" key="7">
    <source>
        <dbReference type="SAM" id="Phobius"/>
    </source>
</evidence>
<feature type="transmembrane region" description="Helical" evidence="7">
    <location>
        <begin position="223"/>
        <end position="243"/>
    </location>
</feature>
<dbReference type="SUPFAM" id="SSF103473">
    <property type="entry name" value="MFS general substrate transporter"/>
    <property type="match status" value="1"/>
</dbReference>
<keyword evidence="2" id="KW-0813">Transport</keyword>
<keyword evidence="4 7" id="KW-0812">Transmembrane</keyword>
<evidence type="ECO:0000259" key="8">
    <source>
        <dbReference type="PROSITE" id="PS50850"/>
    </source>
</evidence>
<keyword evidence="5 7" id="KW-1133">Transmembrane helix</keyword>
<accession>A0A934PJJ9</accession>
<protein>
    <submittedName>
        <fullName evidence="9">MFS transporter</fullName>
    </submittedName>
</protein>
<name>A0A934PJJ9_9FLAO</name>
<evidence type="ECO:0000256" key="5">
    <source>
        <dbReference type="ARBA" id="ARBA00022989"/>
    </source>
</evidence>
<organism evidence="9 10">
    <name type="scientific">Flavobacterium agrisoli</name>
    <dbReference type="NCBI Taxonomy" id="2793066"/>
    <lineage>
        <taxon>Bacteria</taxon>
        <taxon>Pseudomonadati</taxon>
        <taxon>Bacteroidota</taxon>
        <taxon>Flavobacteriia</taxon>
        <taxon>Flavobacteriales</taxon>
        <taxon>Flavobacteriaceae</taxon>
        <taxon>Flavobacterium</taxon>
    </lineage>
</organism>
<comment type="subcellular location">
    <subcellularLocation>
        <location evidence="1">Cell membrane</location>
        <topology evidence="1">Multi-pass membrane protein</topology>
    </subcellularLocation>
</comment>
<reference evidence="9" key="1">
    <citation type="submission" date="2020-12" db="EMBL/GenBank/DDBJ databases">
        <title>Bacterial novel species Flavobacterium sp. SE-1-e isolated from soil.</title>
        <authorList>
            <person name="Jung H.-Y."/>
        </authorList>
    </citation>
    <scope>NUCLEOTIDE SEQUENCE</scope>
    <source>
        <strain evidence="9">SE-1-e</strain>
    </source>
</reference>
<dbReference type="GO" id="GO:0005886">
    <property type="term" value="C:plasma membrane"/>
    <property type="evidence" value="ECO:0007669"/>
    <property type="project" value="UniProtKB-SubCell"/>
</dbReference>
<evidence type="ECO:0000256" key="3">
    <source>
        <dbReference type="ARBA" id="ARBA00022475"/>
    </source>
</evidence>
<keyword evidence="10" id="KW-1185">Reference proteome</keyword>
<comment type="caution">
    <text evidence="9">The sequence shown here is derived from an EMBL/GenBank/DDBJ whole genome shotgun (WGS) entry which is preliminary data.</text>
</comment>
<dbReference type="PANTHER" id="PTHR23513:SF11">
    <property type="entry name" value="STAPHYLOFERRIN A TRANSPORTER"/>
    <property type="match status" value="1"/>
</dbReference>
<evidence type="ECO:0000256" key="2">
    <source>
        <dbReference type="ARBA" id="ARBA00022448"/>
    </source>
</evidence>
<keyword evidence="6 7" id="KW-0472">Membrane</keyword>
<keyword evidence="3" id="KW-1003">Cell membrane</keyword>
<feature type="transmembrane region" description="Helical" evidence="7">
    <location>
        <begin position="343"/>
        <end position="369"/>
    </location>
</feature>
<dbReference type="PROSITE" id="PS50850">
    <property type="entry name" value="MFS"/>
    <property type="match status" value="1"/>
</dbReference>
<dbReference type="InterPro" id="IPR010290">
    <property type="entry name" value="TM_effector"/>
</dbReference>
<dbReference type="Proteomes" id="UP000609172">
    <property type="component" value="Unassembled WGS sequence"/>
</dbReference>
<evidence type="ECO:0000256" key="4">
    <source>
        <dbReference type="ARBA" id="ARBA00022692"/>
    </source>
</evidence>
<dbReference type="AlphaFoldDB" id="A0A934PJJ9"/>
<dbReference type="Pfam" id="PF05977">
    <property type="entry name" value="MFS_3"/>
    <property type="match status" value="1"/>
</dbReference>
<feature type="transmembrane region" description="Helical" evidence="7">
    <location>
        <begin position="283"/>
        <end position="302"/>
    </location>
</feature>
<evidence type="ECO:0000256" key="1">
    <source>
        <dbReference type="ARBA" id="ARBA00004651"/>
    </source>
</evidence>
<feature type="transmembrane region" description="Helical" evidence="7">
    <location>
        <begin position="12"/>
        <end position="36"/>
    </location>
</feature>